<reference evidence="3 4" key="1">
    <citation type="submission" date="2022-10" db="EMBL/GenBank/DDBJ databases">
        <title>Defluviimonas sp. nov., isolated from ocean surface sediments.</title>
        <authorList>
            <person name="He W."/>
            <person name="Wang L."/>
            <person name="Zhang D.-F."/>
        </authorList>
    </citation>
    <scope>NUCLEOTIDE SEQUENCE [LARGE SCALE GENOMIC DNA]</scope>
    <source>
        <strain evidence="3 4">WL0050</strain>
    </source>
</reference>
<evidence type="ECO:0000259" key="2">
    <source>
        <dbReference type="Pfam" id="PF04909"/>
    </source>
</evidence>
<dbReference type="PANTHER" id="PTHR21240:SF28">
    <property type="entry name" value="ISO-OROTATE DECARBOXYLASE (EUROFUNG)"/>
    <property type="match status" value="1"/>
</dbReference>
<evidence type="ECO:0000256" key="1">
    <source>
        <dbReference type="ARBA" id="ARBA00023239"/>
    </source>
</evidence>
<keyword evidence="1" id="KW-0456">Lyase</keyword>
<dbReference type="Proteomes" id="UP001652564">
    <property type="component" value="Unassembled WGS sequence"/>
</dbReference>
<organism evidence="3 4">
    <name type="scientific">Albidovulum litorale</name>
    <dbReference type="NCBI Taxonomy" id="2984134"/>
    <lineage>
        <taxon>Bacteria</taxon>
        <taxon>Pseudomonadati</taxon>
        <taxon>Pseudomonadota</taxon>
        <taxon>Alphaproteobacteria</taxon>
        <taxon>Rhodobacterales</taxon>
        <taxon>Paracoccaceae</taxon>
        <taxon>Albidovulum</taxon>
    </lineage>
</organism>
<dbReference type="InterPro" id="IPR006680">
    <property type="entry name" value="Amidohydro-rel"/>
</dbReference>
<dbReference type="Gene3D" id="3.20.20.140">
    <property type="entry name" value="Metal-dependent hydrolases"/>
    <property type="match status" value="1"/>
</dbReference>
<accession>A0ABT2ZRT2</accession>
<dbReference type="InterPro" id="IPR032466">
    <property type="entry name" value="Metal_Hydrolase"/>
</dbReference>
<feature type="domain" description="Amidohydrolase-related" evidence="2">
    <location>
        <begin position="109"/>
        <end position="345"/>
    </location>
</feature>
<evidence type="ECO:0000313" key="3">
    <source>
        <dbReference type="EMBL" id="MCV2873866.1"/>
    </source>
</evidence>
<dbReference type="RefSeq" id="WP_263741096.1">
    <property type="nucleotide sequence ID" value="NZ_JAOWKZ010000004.1"/>
</dbReference>
<protein>
    <submittedName>
        <fullName evidence="3">Amidohydrolase</fullName>
    </submittedName>
</protein>
<gene>
    <name evidence="3" type="ORF">OEZ71_16335</name>
</gene>
<comment type="caution">
    <text evidence="3">The sequence shown here is derived from an EMBL/GenBank/DDBJ whole genome shotgun (WGS) entry which is preliminary data.</text>
</comment>
<dbReference type="PANTHER" id="PTHR21240">
    <property type="entry name" value="2-AMINO-3-CARBOXYLMUCONATE-6-SEMIALDEHYDE DECARBOXYLASE"/>
    <property type="match status" value="1"/>
</dbReference>
<dbReference type="SUPFAM" id="SSF51556">
    <property type="entry name" value="Metallo-dependent hydrolases"/>
    <property type="match status" value="1"/>
</dbReference>
<dbReference type="EMBL" id="JAOWKZ010000004">
    <property type="protein sequence ID" value="MCV2873866.1"/>
    <property type="molecule type" value="Genomic_DNA"/>
</dbReference>
<dbReference type="Pfam" id="PF04909">
    <property type="entry name" value="Amidohydro_2"/>
    <property type="match status" value="1"/>
</dbReference>
<proteinExistence type="predicted"/>
<dbReference type="InterPro" id="IPR032465">
    <property type="entry name" value="ACMSD"/>
</dbReference>
<evidence type="ECO:0000313" key="4">
    <source>
        <dbReference type="Proteomes" id="UP001652564"/>
    </source>
</evidence>
<keyword evidence="4" id="KW-1185">Reference proteome</keyword>
<name>A0ABT2ZRT2_9RHOB</name>
<sequence>MAHIRITNCHVHTFTDQHVPVLYPHPLLWIFKKVPVLVRFLAFLFRFVGHEAIADNLDRLFRFSQESGVKRQSDLLDRLVPHYPPDTRFVVLPMEMAGIDHGRVPVGLRDQHDELAEMVKSERYRDRVLPFATCDPRLPGAANEVRRCIEEHGFRGLKLYPRLGFDPYHRVLMDEVYPMLVEKNLPVMSHCSRGGVTGKGIVDDVADMYTRPQAFIPVMKAFPDLRVCLAHFGGQRDWRAYVEDGVDTTDPDAVEGNWQVAIRRMITCGDYPGLWTDISYTLFHFTDFVPFLRLFLEDENVASRVLFGSDYYMTRQEVLSERAVCFRLRVALGEDLFRRIAETNPSIWLGEEV</sequence>